<comment type="caution">
    <text evidence="1">The sequence shown here is derived from an EMBL/GenBank/DDBJ whole genome shotgun (WGS) entry which is preliminary data.</text>
</comment>
<organism evidence="1 2">
    <name type="scientific">Mycena belliarum</name>
    <dbReference type="NCBI Taxonomy" id="1033014"/>
    <lineage>
        <taxon>Eukaryota</taxon>
        <taxon>Fungi</taxon>
        <taxon>Dikarya</taxon>
        <taxon>Basidiomycota</taxon>
        <taxon>Agaricomycotina</taxon>
        <taxon>Agaricomycetes</taxon>
        <taxon>Agaricomycetidae</taxon>
        <taxon>Agaricales</taxon>
        <taxon>Marasmiineae</taxon>
        <taxon>Mycenaceae</taxon>
        <taxon>Mycena</taxon>
    </lineage>
</organism>
<dbReference type="AlphaFoldDB" id="A0AAD6U5C0"/>
<evidence type="ECO:0008006" key="3">
    <source>
        <dbReference type="Google" id="ProtNLM"/>
    </source>
</evidence>
<dbReference type="InterPro" id="IPR036047">
    <property type="entry name" value="F-box-like_dom_sf"/>
</dbReference>
<dbReference type="Gene3D" id="1.20.1280.50">
    <property type="match status" value="1"/>
</dbReference>
<name>A0AAD6U5C0_9AGAR</name>
<accession>A0AAD6U5C0</accession>
<keyword evidence="2" id="KW-1185">Reference proteome</keyword>
<evidence type="ECO:0000313" key="2">
    <source>
        <dbReference type="Proteomes" id="UP001222325"/>
    </source>
</evidence>
<protein>
    <recommendedName>
        <fullName evidence="3">F-box domain-containing protein</fullName>
    </recommendedName>
</protein>
<reference evidence="1" key="1">
    <citation type="submission" date="2023-03" db="EMBL/GenBank/DDBJ databases">
        <title>Massive genome expansion in bonnet fungi (Mycena s.s.) driven by repeated elements and novel gene families across ecological guilds.</title>
        <authorList>
            <consortium name="Lawrence Berkeley National Laboratory"/>
            <person name="Harder C.B."/>
            <person name="Miyauchi S."/>
            <person name="Viragh M."/>
            <person name="Kuo A."/>
            <person name="Thoen E."/>
            <person name="Andreopoulos B."/>
            <person name="Lu D."/>
            <person name="Skrede I."/>
            <person name="Drula E."/>
            <person name="Henrissat B."/>
            <person name="Morin E."/>
            <person name="Kohler A."/>
            <person name="Barry K."/>
            <person name="LaButti K."/>
            <person name="Morin E."/>
            <person name="Salamov A."/>
            <person name="Lipzen A."/>
            <person name="Mereny Z."/>
            <person name="Hegedus B."/>
            <person name="Baldrian P."/>
            <person name="Stursova M."/>
            <person name="Weitz H."/>
            <person name="Taylor A."/>
            <person name="Grigoriev I.V."/>
            <person name="Nagy L.G."/>
            <person name="Martin F."/>
            <person name="Kauserud H."/>
        </authorList>
    </citation>
    <scope>NUCLEOTIDE SEQUENCE</scope>
    <source>
        <strain evidence="1">CBHHK173m</strain>
    </source>
</reference>
<evidence type="ECO:0000313" key="1">
    <source>
        <dbReference type="EMBL" id="KAJ7088719.1"/>
    </source>
</evidence>
<sequence length="264" mass="28058">MSTATVARDTVLATPELLEHILAQLPLHALLLRVPLVCRLWHATTRAPALQCALFFLPDPDPPSSSSASSEFSSSSAPAPAPAPVPNPLLAALFPPFFASPPPPDRYTWPTAHALMAMPAARTPAAFARADASWRGMLVARPPVRALRVVQRVHARGGDFARSATVEFRGAGRGEGEGEGEGGELRMGALYDLAAGGVKRAGSAFCVTWHAGEGEGRECDVTLETVDTMQFVDGRAGPLTEAFYGHGEGPRVKFAEWVCVLREP</sequence>
<dbReference type="SUPFAM" id="SSF81383">
    <property type="entry name" value="F-box domain"/>
    <property type="match status" value="1"/>
</dbReference>
<dbReference type="Proteomes" id="UP001222325">
    <property type="component" value="Unassembled WGS sequence"/>
</dbReference>
<dbReference type="EMBL" id="JARJCN010000025">
    <property type="protein sequence ID" value="KAJ7088719.1"/>
    <property type="molecule type" value="Genomic_DNA"/>
</dbReference>
<gene>
    <name evidence="1" type="ORF">B0H15DRAFT_981580</name>
</gene>
<proteinExistence type="predicted"/>